<gene>
    <name evidence="2" type="ORF">AAE02nite_24140</name>
</gene>
<dbReference type="AlphaFoldDB" id="A0A512AYH1"/>
<dbReference type="InterPro" id="IPR032466">
    <property type="entry name" value="Metal_Hydrolase"/>
</dbReference>
<keyword evidence="3" id="KW-1185">Reference proteome</keyword>
<dbReference type="Proteomes" id="UP000321532">
    <property type="component" value="Unassembled WGS sequence"/>
</dbReference>
<dbReference type="SUPFAM" id="SSF51556">
    <property type="entry name" value="Metallo-dependent hydrolases"/>
    <property type="match status" value="1"/>
</dbReference>
<dbReference type="Gene3D" id="3.20.20.140">
    <property type="entry name" value="Metal-dependent hydrolases"/>
    <property type="match status" value="1"/>
</dbReference>
<reference evidence="2 3" key="1">
    <citation type="submission" date="2019-07" db="EMBL/GenBank/DDBJ databases">
        <title>Whole genome shotgun sequence of Adhaeribacter aerolatus NBRC 106133.</title>
        <authorList>
            <person name="Hosoyama A."/>
            <person name="Uohara A."/>
            <person name="Ohji S."/>
            <person name="Ichikawa N."/>
        </authorList>
    </citation>
    <scope>NUCLEOTIDE SEQUENCE [LARGE SCALE GENOMIC DNA]</scope>
    <source>
        <strain evidence="2 3">NBRC 106133</strain>
    </source>
</reference>
<organism evidence="2 3">
    <name type="scientific">Adhaeribacter aerolatus</name>
    <dbReference type="NCBI Taxonomy" id="670289"/>
    <lineage>
        <taxon>Bacteria</taxon>
        <taxon>Pseudomonadati</taxon>
        <taxon>Bacteroidota</taxon>
        <taxon>Cytophagia</taxon>
        <taxon>Cytophagales</taxon>
        <taxon>Hymenobacteraceae</taxon>
        <taxon>Adhaeribacter</taxon>
    </lineage>
</organism>
<sequence length="268" mass="30694">MLIDINAYVGHWPFQQLQYNTCEKLLKRMNQFGVAISVISNLNGIFYKNTQSANEELYEELKSNKRFRDAFVPFAVINPIYAGWREDFDTCINKMGMKGLRLYPKYHDYDITDPACIELVKRARDKGIPVAFNLRMIDSRQRSWMDIDYVVGTPKPEWNLKNILPIIKAVPDAKFIILNLANATKLADEEMALVKKTNLLIDTSGRSINDMGVELKNFGKEKFAFGTHSPILDYVTGQLRIESLYDTEADAQTKELLRSGNAKRLIGI</sequence>
<evidence type="ECO:0000313" key="2">
    <source>
        <dbReference type="EMBL" id="GEO04750.1"/>
    </source>
</evidence>
<feature type="domain" description="Amidohydrolase-related" evidence="1">
    <location>
        <begin position="50"/>
        <end position="267"/>
    </location>
</feature>
<dbReference type="RefSeq" id="WP_146898016.1">
    <property type="nucleotide sequence ID" value="NZ_BJYS01000017.1"/>
</dbReference>
<dbReference type="OrthoDB" id="641578at2"/>
<protein>
    <recommendedName>
        <fullName evidence="1">Amidohydrolase-related domain-containing protein</fullName>
    </recommendedName>
</protein>
<dbReference type="InterPro" id="IPR006680">
    <property type="entry name" value="Amidohydro-rel"/>
</dbReference>
<comment type="caution">
    <text evidence="2">The sequence shown here is derived from an EMBL/GenBank/DDBJ whole genome shotgun (WGS) entry which is preliminary data.</text>
</comment>
<dbReference type="Pfam" id="PF04909">
    <property type="entry name" value="Amidohydro_2"/>
    <property type="match status" value="1"/>
</dbReference>
<name>A0A512AYH1_9BACT</name>
<dbReference type="EMBL" id="BJYS01000017">
    <property type="protein sequence ID" value="GEO04750.1"/>
    <property type="molecule type" value="Genomic_DNA"/>
</dbReference>
<accession>A0A512AYH1</accession>
<evidence type="ECO:0000259" key="1">
    <source>
        <dbReference type="Pfam" id="PF04909"/>
    </source>
</evidence>
<dbReference type="GO" id="GO:0016787">
    <property type="term" value="F:hydrolase activity"/>
    <property type="evidence" value="ECO:0007669"/>
    <property type="project" value="InterPro"/>
</dbReference>
<proteinExistence type="predicted"/>
<evidence type="ECO:0000313" key="3">
    <source>
        <dbReference type="Proteomes" id="UP000321532"/>
    </source>
</evidence>